<dbReference type="SUPFAM" id="SSF46785">
    <property type="entry name" value="Winged helix' DNA-binding domain"/>
    <property type="match status" value="1"/>
</dbReference>
<dbReference type="Pfam" id="PF00126">
    <property type="entry name" value="HTH_1"/>
    <property type="match status" value="1"/>
</dbReference>
<dbReference type="SUPFAM" id="SSF53850">
    <property type="entry name" value="Periplasmic binding protein-like II"/>
    <property type="match status" value="1"/>
</dbReference>
<dbReference type="InterPro" id="IPR036390">
    <property type="entry name" value="WH_DNA-bd_sf"/>
</dbReference>
<dbReference type="Gene3D" id="1.10.10.10">
    <property type="entry name" value="Winged helix-like DNA-binding domain superfamily/Winged helix DNA-binding domain"/>
    <property type="match status" value="1"/>
</dbReference>
<gene>
    <name evidence="6" type="ORF">E0493_08755</name>
</gene>
<sequence length="305" mass="33529">MATSDRLPDLNLLRLFVALVEERHVTRAGERLFLSQPAASGGLKRLREQFQDPLLVREGHELRVTGRAQQLYDSIAPRLEDLAAALHAASPFDPARDSRTFRLGCTDAVAYAILPPLLARLREMAPWCQLTVRVGDVRTLPGLLLHGEIGTALGYLGEELPANARIRVLRHAQWVLVRDPATPPVSSIEDFCARQHAMVTPRGDLEGFVDALLRQQGRSRRVVLGVSSFGLLSVALPGSDLVATVPDFVAERLKLRVSLSSEAPPVAPPPLPNALAWSDAEDRDPAERWFRHQVTDAFTGVFGRS</sequence>
<evidence type="ECO:0000256" key="2">
    <source>
        <dbReference type="ARBA" id="ARBA00023015"/>
    </source>
</evidence>
<dbReference type="OrthoDB" id="9774011at2"/>
<keyword evidence="7" id="KW-1185">Reference proteome</keyword>
<dbReference type="EMBL" id="SNVJ01000006">
    <property type="protein sequence ID" value="MXP63437.1"/>
    <property type="molecule type" value="Genomic_DNA"/>
</dbReference>
<dbReference type="Pfam" id="PF03466">
    <property type="entry name" value="LysR_substrate"/>
    <property type="match status" value="1"/>
</dbReference>
<evidence type="ECO:0000256" key="1">
    <source>
        <dbReference type="ARBA" id="ARBA00009437"/>
    </source>
</evidence>
<dbReference type="InterPro" id="IPR005119">
    <property type="entry name" value="LysR_subst-bd"/>
</dbReference>
<feature type="domain" description="HTH lysR-type" evidence="5">
    <location>
        <begin position="8"/>
        <end position="65"/>
    </location>
</feature>
<name>A0A845BDK9_9PROT</name>
<dbReference type="InterPro" id="IPR000847">
    <property type="entry name" value="LysR_HTH_N"/>
</dbReference>
<evidence type="ECO:0000313" key="6">
    <source>
        <dbReference type="EMBL" id="MXP63437.1"/>
    </source>
</evidence>
<dbReference type="PANTHER" id="PTHR30118">
    <property type="entry name" value="HTH-TYPE TRANSCRIPTIONAL REGULATOR LEUO-RELATED"/>
    <property type="match status" value="1"/>
</dbReference>
<evidence type="ECO:0000259" key="5">
    <source>
        <dbReference type="PROSITE" id="PS50931"/>
    </source>
</evidence>
<evidence type="ECO:0000313" key="7">
    <source>
        <dbReference type="Proteomes" id="UP000460715"/>
    </source>
</evidence>
<dbReference type="InterPro" id="IPR036388">
    <property type="entry name" value="WH-like_DNA-bd_sf"/>
</dbReference>
<keyword evidence="4" id="KW-0804">Transcription</keyword>
<proteinExistence type="inferred from homology"/>
<organism evidence="6 7">
    <name type="scientific">Teichococcus coralli</name>
    <dbReference type="NCBI Taxonomy" id="2545983"/>
    <lineage>
        <taxon>Bacteria</taxon>
        <taxon>Pseudomonadati</taxon>
        <taxon>Pseudomonadota</taxon>
        <taxon>Alphaproteobacteria</taxon>
        <taxon>Acetobacterales</taxon>
        <taxon>Roseomonadaceae</taxon>
        <taxon>Roseomonas</taxon>
    </lineage>
</organism>
<dbReference type="Proteomes" id="UP000460715">
    <property type="component" value="Unassembled WGS sequence"/>
</dbReference>
<accession>A0A845BDK9</accession>
<comment type="caution">
    <text evidence="6">The sequence shown here is derived from an EMBL/GenBank/DDBJ whole genome shotgun (WGS) entry which is preliminary data.</text>
</comment>
<reference evidence="6 7" key="1">
    <citation type="submission" date="2019-03" db="EMBL/GenBank/DDBJ databases">
        <title>Roseomonas sp. a novel Roseomonas species isolated from Sea whip Gorgonian.</title>
        <authorList>
            <person name="Li F."/>
            <person name="Pan X."/>
            <person name="Huang S."/>
            <person name="Li Z."/>
            <person name="Meng B."/>
        </authorList>
    </citation>
    <scope>NUCLEOTIDE SEQUENCE [LARGE SCALE GENOMIC DNA]</scope>
    <source>
        <strain evidence="6 7">M0104</strain>
    </source>
</reference>
<keyword evidence="3" id="KW-0238">DNA-binding</keyword>
<comment type="similarity">
    <text evidence="1">Belongs to the LysR transcriptional regulatory family.</text>
</comment>
<evidence type="ECO:0000256" key="4">
    <source>
        <dbReference type="ARBA" id="ARBA00023163"/>
    </source>
</evidence>
<dbReference type="PRINTS" id="PR00039">
    <property type="entry name" value="HTHLYSR"/>
</dbReference>
<dbReference type="PANTHER" id="PTHR30118:SF15">
    <property type="entry name" value="TRANSCRIPTIONAL REGULATORY PROTEIN"/>
    <property type="match status" value="1"/>
</dbReference>
<keyword evidence="2" id="KW-0805">Transcription regulation</keyword>
<protein>
    <submittedName>
        <fullName evidence="6">LysR family transcriptional regulator</fullName>
    </submittedName>
</protein>
<dbReference type="GO" id="GO:0003677">
    <property type="term" value="F:DNA binding"/>
    <property type="evidence" value="ECO:0007669"/>
    <property type="project" value="UniProtKB-KW"/>
</dbReference>
<dbReference type="AlphaFoldDB" id="A0A845BDK9"/>
<dbReference type="GO" id="GO:0003700">
    <property type="term" value="F:DNA-binding transcription factor activity"/>
    <property type="evidence" value="ECO:0007669"/>
    <property type="project" value="InterPro"/>
</dbReference>
<dbReference type="Gene3D" id="3.40.190.10">
    <property type="entry name" value="Periplasmic binding protein-like II"/>
    <property type="match status" value="2"/>
</dbReference>
<dbReference type="InterPro" id="IPR050389">
    <property type="entry name" value="LysR-type_TF"/>
</dbReference>
<evidence type="ECO:0000256" key="3">
    <source>
        <dbReference type="ARBA" id="ARBA00023125"/>
    </source>
</evidence>
<dbReference type="PROSITE" id="PS50931">
    <property type="entry name" value="HTH_LYSR"/>
    <property type="match status" value="1"/>
</dbReference>